<evidence type="ECO:0000313" key="4">
    <source>
        <dbReference type="EMBL" id="GAA4924026.1"/>
    </source>
</evidence>
<feature type="region of interest" description="Disordered" evidence="1">
    <location>
        <begin position="174"/>
        <end position="232"/>
    </location>
</feature>
<evidence type="ECO:0000256" key="3">
    <source>
        <dbReference type="SAM" id="SignalP"/>
    </source>
</evidence>
<feature type="chain" id="PRO_5045471732" description="Gram-positive cocci surface proteins LPxTG domain-containing protein" evidence="3">
    <location>
        <begin position="22"/>
        <end position="270"/>
    </location>
</feature>
<evidence type="ECO:0000313" key="5">
    <source>
        <dbReference type="Proteomes" id="UP001500368"/>
    </source>
</evidence>
<dbReference type="Proteomes" id="UP001500368">
    <property type="component" value="Unassembled WGS sequence"/>
</dbReference>
<sequence length="270" mass="27732">MRNIFAALLIIPLLAAPSAQTPLSTEVIENDNVRVVSTTSPELFSNLNPSMTAEWDISVETFGVVGRVDLGVEFDGDKPLDIAMALCPGDFPAAPNASPARIQDAEKTAVSSCSDGVYVPVASHVQHQQNTHLSFDPTSGPHTLRLWVTPGADAHQGQTTRATVHIEGTGDAIAVVPPSQPASPEDAPAPTPRSSGTVHAPSGSADARSASPSGPGTTPEGDNSPVAAPTDNIPPTGATTLVLAGLALILILLGVAAVSRARRAKRTRAT</sequence>
<gene>
    <name evidence="4" type="ORF">GCM10025790_21520</name>
</gene>
<keyword evidence="2" id="KW-0812">Transmembrane</keyword>
<dbReference type="RefSeq" id="WP_345478010.1">
    <property type="nucleotide sequence ID" value="NZ_BAABLW010000007.1"/>
</dbReference>
<keyword evidence="2" id="KW-1133">Transmembrane helix</keyword>
<organism evidence="4 5">
    <name type="scientific">Nesterenkonia rhizosphaerae</name>
    <dbReference type="NCBI Taxonomy" id="1348272"/>
    <lineage>
        <taxon>Bacteria</taxon>
        <taxon>Bacillati</taxon>
        <taxon>Actinomycetota</taxon>
        <taxon>Actinomycetes</taxon>
        <taxon>Micrococcales</taxon>
        <taxon>Micrococcaceae</taxon>
        <taxon>Nesterenkonia</taxon>
    </lineage>
</organism>
<protein>
    <recommendedName>
        <fullName evidence="6">Gram-positive cocci surface proteins LPxTG domain-containing protein</fullName>
    </recommendedName>
</protein>
<keyword evidence="3" id="KW-0732">Signal</keyword>
<keyword evidence="2" id="KW-0472">Membrane</keyword>
<feature type="signal peptide" evidence="3">
    <location>
        <begin position="1"/>
        <end position="21"/>
    </location>
</feature>
<evidence type="ECO:0000256" key="1">
    <source>
        <dbReference type="SAM" id="MobiDB-lite"/>
    </source>
</evidence>
<reference evidence="5" key="1">
    <citation type="journal article" date="2019" name="Int. J. Syst. Evol. Microbiol.">
        <title>The Global Catalogue of Microorganisms (GCM) 10K type strain sequencing project: providing services to taxonomists for standard genome sequencing and annotation.</title>
        <authorList>
            <consortium name="The Broad Institute Genomics Platform"/>
            <consortium name="The Broad Institute Genome Sequencing Center for Infectious Disease"/>
            <person name="Wu L."/>
            <person name="Ma J."/>
        </authorList>
    </citation>
    <scope>NUCLEOTIDE SEQUENCE [LARGE SCALE GENOMIC DNA]</scope>
    <source>
        <strain evidence="5">JCM 19129</strain>
    </source>
</reference>
<evidence type="ECO:0000256" key="2">
    <source>
        <dbReference type="SAM" id="Phobius"/>
    </source>
</evidence>
<comment type="caution">
    <text evidence="4">The sequence shown here is derived from an EMBL/GenBank/DDBJ whole genome shotgun (WGS) entry which is preliminary data.</text>
</comment>
<accession>A0ABP9G020</accession>
<name>A0ABP9G020_9MICC</name>
<keyword evidence="5" id="KW-1185">Reference proteome</keyword>
<dbReference type="EMBL" id="BAABLW010000007">
    <property type="protein sequence ID" value="GAA4924026.1"/>
    <property type="molecule type" value="Genomic_DNA"/>
</dbReference>
<evidence type="ECO:0008006" key="6">
    <source>
        <dbReference type="Google" id="ProtNLM"/>
    </source>
</evidence>
<proteinExistence type="predicted"/>
<feature type="transmembrane region" description="Helical" evidence="2">
    <location>
        <begin position="238"/>
        <end position="258"/>
    </location>
</feature>